<dbReference type="PANTHER" id="PTHR37485:SF1">
    <property type="entry name" value="CELL DIVISION PROTEIN FTSB"/>
    <property type="match status" value="1"/>
</dbReference>
<keyword evidence="3 8" id="KW-0812">Transmembrane</keyword>
<keyword evidence="4 8" id="KW-1133">Transmembrane helix</keyword>
<name>A0A382U4B9_9ZZZZ</name>
<keyword evidence="5 8" id="KW-0472">Membrane</keyword>
<dbReference type="InterPro" id="IPR007060">
    <property type="entry name" value="FtsL/DivIC"/>
</dbReference>
<reference evidence="9" key="1">
    <citation type="submission" date="2018-05" db="EMBL/GenBank/DDBJ databases">
        <authorList>
            <person name="Lanie J.A."/>
            <person name="Ng W.-L."/>
            <person name="Kazmierczak K.M."/>
            <person name="Andrzejewski T.M."/>
            <person name="Davidsen T.M."/>
            <person name="Wayne K.J."/>
            <person name="Tettelin H."/>
            <person name="Glass J.I."/>
            <person name="Rusch D."/>
            <person name="Podicherti R."/>
            <person name="Tsui H.-C.T."/>
            <person name="Winkler M.E."/>
        </authorList>
    </citation>
    <scope>NUCLEOTIDE SEQUENCE</scope>
</reference>
<sequence>MIRNSRSRASRQQLAETQRKFVRGVLLLIGATLVIIFIFGDHGLFQLYKLKQERKEVQEHIAQLRENRETLIAEKNRLENDLEYIEKLAREKYRMAKPGEKVFKVVPKKESDDIKKK</sequence>
<dbReference type="Pfam" id="PF04977">
    <property type="entry name" value="DivIC"/>
    <property type="match status" value="1"/>
</dbReference>
<dbReference type="AlphaFoldDB" id="A0A382U4B9"/>
<evidence type="ECO:0000256" key="8">
    <source>
        <dbReference type="SAM" id="Phobius"/>
    </source>
</evidence>
<evidence type="ECO:0000256" key="5">
    <source>
        <dbReference type="ARBA" id="ARBA00023136"/>
    </source>
</evidence>
<evidence type="ECO:0000256" key="6">
    <source>
        <dbReference type="ARBA" id="ARBA00023306"/>
    </source>
</evidence>
<evidence type="ECO:0000256" key="4">
    <source>
        <dbReference type="ARBA" id="ARBA00022989"/>
    </source>
</evidence>
<protein>
    <recommendedName>
        <fullName evidence="10">Septum formation initiator family protein</fullName>
    </recommendedName>
</protein>
<evidence type="ECO:0000256" key="7">
    <source>
        <dbReference type="SAM" id="Coils"/>
    </source>
</evidence>
<dbReference type="PANTHER" id="PTHR37485">
    <property type="entry name" value="CELL DIVISION PROTEIN FTSB"/>
    <property type="match status" value="1"/>
</dbReference>
<evidence type="ECO:0008006" key="10">
    <source>
        <dbReference type="Google" id="ProtNLM"/>
    </source>
</evidence>
<feature type="coiled-coil region" evidence="7">
    <location>
        <begin position="47"/>
        <end position="88"/>
    </location>
</feature>
<keyword evidence="6" id="KW-0131">Cell cycle</keyword>
<proteinExistence type="predicted"/>
<dbReference type="GO" id="GO:0030428">
    <property type="term" value="C:cell septum"/>
    <property type="evidence" value="ECO:0007669"/>
    <property type="project" value="TreeGrafter"/>
</dbReference>
<evidence type="ECO:0000256" key="3">
    <source>
        <dbReference type="ARBA" id="ARBA00022692"/>
    </source>
</evidence>
<gene>
    <name evidence="9" type="ORF">METZ01_LOCUS381671</name>
</gene>
<dbReference type="EMBL" id="UINC01141213">
    <property type="protein sequence ID" value="SVD28817.1"/>
    <property type="molecule type" value="Genomic_DNA"/>
</dbReference>
<evidence type="ECO:0000256" key="2">
    <source>
        <dbReference type="ARBA" id="ARBA00022618"/>
    </source>
</evidence>
<organism evidence="9">
    <name type="scientific">marine metagenome</name>
    <dbReference type="NCBI Taxonomy" id="408172"/>
    <lineage>
        <taxon>unclassified sequences</taxon>
        <taxon>metagenomes</taxon>
        <taxon>ecological metagenomes</taxon>
    </lineage>
</organism>
<accession>A0A382U4B9</accession>
<feature type="transmembrane region" description="Helical" evidence="8">
    <location>
        <begin position="21"/>
        <end position="40"/>
    </location>
</feature>
<keyword evidence="2" id="KW-0132">Cell division</keyword>
<dbReference type="InterPro" id="IPR023081">
    <property type="entry name" value="Cell_div_FtsB"/>
</dbReference>
<keyword evidence="1" id="KW-1003">Cell membrane</keyword>
<evidence type="ECO:0000256" key="1">
    <source>
        <dbReference type="ARBA" id="ARBA00022475"/>
    </source>
</evidence>
<evidence type="ECO:0000313" key="9">
    <source>
        <dbReference type="EMBL" id="SVD28817.1"/>
    </source>
</evidence>
<keyword evidence="7" id="KW-0175">Coiled coil</keyword>
<dbReference type="GO" id="GO:0043093">
    <property type="term" value="P:FtsZ-dependent cytokinesis"/>
    <property type="evidence" value="ECO:0007669"/>
    <property type="project" value="TreeGrafter"/>
</dbReference>